<sequence length="196" mass="21719">MARCNVLMFSQNFLHPHTHDIELAIEVLEIAFHLPLLDFDILNCTNPPKGMSLDSILIREYSLTNGSSPRSLNGPVVLLVTMLVALATMLVHSRSRNNGVSSSQLDMASLMAFASTKNSNEKSKNVTHFTTSASNLAITPDSSWDLHSSRKNFHHFCPPLSEGPLDIAIHGELSPSFLNRICLIRCHLNFLKESHS</sequence>
<evidence type="ECO:0000313" key="2">
    <source>
        <dbReference type="Proteomes" id="UP000521943"/>
    </source>
</evidence>
<reference evidence="1 2" key="1">
    <citation type="submission" date="2020-07" db="EMBL/GenBank/DDBJ databases">
        <title>Comparative genomics of pyrophilous fungi reveals a link between fire events and developmental genes.</title>
        <authorList>
            <consortium name="DOE Joint Genome Institute"/>
            <person name="Steindorff A.S."/>
            <person name="Carver A."/>
            <person name="Calhoun S."/>
            <person name="Stillman K."/>
            <person name="Liu H."/>
            <person name="Lipzen A."/>
            <person name="Pangilinan J."/>
            <person name="Labutti K."/>
            <person name="Bruns T.D."/>
            <person name="Grigoriev I.V."/>
        </authorList>
    </citation>
    <scope>NUCLEOTIDE SEQUENCE [LARGE SCALE GENOMIC DNA]</scope>
    <source>
        <strain evidence="1 2">CBS 144469</strain>
    </source>
</reference>
<dbReference type="Proteomes" id="UP000521943">
    <property type="component" value="Unassembled WGS sequence"/>
</dbReference>
<dbReference type="AlphaFoldDB" id="A0A8H6M4K1"/>
<accession>A0A8H6M4K1</accession>
<comment type="caution">
    <text evidence="1">The sequence shown here is derived from an EMBL/GenBank/DDBJ whole genome shotgun (WGS) entry which is preliminary data.</text>
</comment>
<proteinExistence type="predicted"/>
<organism evidence="1 2">
    <name type="scientific">Ephemerocybe angulata</name>
    <dbReference type="NCBI Taxonomy" id="980116"/>
    <lineage>
        <taxon>Eukaryota</taxon>
        <taxon>Fungi</taxon>
        <taxon>Dikarya</taxon>
        <taxon>Basidiomycota</taxon>
        <taxon>Agaricomycotina</taxon>
        <taxon>Agaricomycetes</taxon>
        <taxon>Agaricomycetidae</taxon>
        <taxon>Agaricales</taxon>
        <taxon>Agaricineae</taxon>
        <taxon>Psathyrellaceae</taxon>
        <taxon>Ephemerocybe</taxon>
    </lineage>
</organism>
<gene>
    <name evidence="1" type="ORF">DFP72DRAFT_1071451</name>
</gene>
<keyword evidence="2" id="KW-1185">Reference proteome</keyword>
<dbReference type="EMBL" id="JACGCI010000051">
    <property type="protein sequence ID" value="KAF6751247.1"/>
    <property type="molecule type" value="Genomic_DNA"/>
</dbReference>
<name>A0A8H6M4K1_9AGAR</name>
<protein>
    <submittedName>
        <fullName evidence="1">Uncharacterized protein</fullName>
    </submittedName>
</protein>
<evidence type="ECO:0000313" key="1">
    <source>
        <dbReference type="EMBL" id="KAF6751247.1"/>
    </source>
</evidence>